<gene>
    <name evidence="5" type="ORF">FCI23_03345</name>
</gene>
<evidence type="ECO:0000256" key="2">
    <source>
        <dbReference type="ARBA" id="ARBA00023163"/>
    </source>
</evidence>
<evidence type="ECO:0000256" key="3">
    <source>
        <dbReference type="SAM" id="Phobius"/>
    </source>
</evidence>
<keyword evidence="6" id="KW-1185">Reference proteome</keyword>
<dbReference type="Pfam" id="PF13490">
    <property type="entry name" value="zf-HC2"/>
    <property type="match status" value="1"/>
</dbReference>
<dbReference type="Gene3D" id="1.10.10.1320">
    <property type="entry name" value="Anti-sigma factor, zinc-finger domain"/>
    <property type="match status" value="1"/>
</dbReference>
<accession>A0A4U0SS82</accession>
<protein>
    <submittedName>
        <fullName evidence="5">Zf-HC2 domain-containing protein</fullName>
    </submittedName>
</protein>
<comment type="caution">
    <text evidence="5">The sequence shown here is derived from an EMBL/GenBank/DDBJ whole genome shotgun (WGS) entry which is preliminary data.</text>
</comment>
<organism evidence="5 6">
    <name type="scientific">Actinacidiphila oryziradicis</name>
    <dbReference type="NCBI Taxonomy" id="2571141"/>
    <lineage>
        <taxon>Bacteria</taxon>
        <taxon>Bacillati</taxon>
        <taxon>Actinomycetota</taxon>
        <taxon>Actinomycetes</taxon>
        <taxon>Kitasatosporales</taxon>
        <taxon>Streptomycetaceae</taxon>
        <taxon>Actinacidiphila</taxon>
    </lineage>
</organism>
<evidence type="ECO:0000256" key="1">
    <source>
        <dbReference type="ARBA" id="ARBA00023015"/>
    </source>
</evidence>
<dbReference type="RefSeq" id="WP_136721903.1">
    <property type="nucleotide sequence ID" value="NZ_SUMC01000002.1"/>
</dbReference>
<dbReference type="InterPro" id="IPR041916">
    <property type="entry name" value="Anti_sigma_zinc_sf"/>
</dbReference>
<evidence type="ECO:0000313" key="5">
    <source>
        <dbReference type="EMBL" id="TKA13034.1"/>
    </source>
</evidence>
<dbReference type="EMBL" id="SUMC01000002">
    <property type="protein sequence ID" value="TKA13034.1"/>
    <property type="molecule type" value="Genomic_DNA"/>
</dbReference>
<name>A0A4U0SS82_9ACTN</name>
<evidence type="ECO:0000313" key="6">
    <source>
        <dbReference type="Proteomes" id="UP000305778"/>
    </source>
</evidence>
<keyword evidence="3" id="KW-1133">Transmembrane helix</keyword>
<proteinExistence type="predicted"/>
<dbReference type="AlphaFoldDB" id="A0A4U0SS82"/>
<keyword evidence="1" id="KW-0805">Transcription regulation</keyword>
<evidence type="ECO:0000259" key="4">
    <source>
        <dbReference type="Pfam" id="PF13490"/>
    </source>
</evidence>
<dbReference type="Proteomes" id="UP000305778">
    <property type="component" value="Unassembled WGS sequence"/>
</dbReference>
<feature type="transmembrane region" description="Helical" evidence="3">
    <location>
        <begin position="102"/>
        <end position="122"/>
    </location>
</feature>
<dbReference type="InterPro" id="IPR027383">
    <property type="entry name" value="Znf_put"/>
</dbReference>
<dbReference type="OrthoDB" id="5185837at2"/>
<keyword evidence="3" id="KW-0812">Transmembrane</keyword>
<reference evidence="5 6" key="1">
    <citation type="submission" date="2019-04" db="EMBL/GenBank/DDBJ databases">
        <title>Streptomyces oryziradicis sp. nov., a novel actinomycete isolated from rhizosphere soil of rice (Oryza sativa L.).</title>
        <authorList>
            <person name="Li C."/>
        </authorList>
    </citation>
    <scope>NUCLEOTIDE SEQUENCE [LARGE SCALE GENOMIC DNA]</scope>
    <source>
        <strain evidence="5 6">NEAU-C40</strain>
    </source>
</reference>
<keyword evidence="2" id="KW-0804">Transcription</keyword>
<feature type="domain" description="Putative zinc-finger" evidence="4">
    <location>
        <begin position="24"/>
        <end position="50"/>
    </location>
</feature>
<keyword evidence="3" id="KW-0472">Membrane</keyword>
<sequence length="247" mass="25081">MTGPGPYDPFHNSVPSASPYCDSVGAYLLGVLDDADATRFEFHLADCDACGAELDSLSGLGPLLAEYAAGVADPMASPSPDLLERLMREVSEERARKRRKRFVLVAAAAALIIGGPVIAASVSSSGSPSGSGSTVSAATPSAAAVARAADVASGAVAVVSMVDKGWGTDVSLTLRGAKGPQKCYLVAVSKDGEQETVSTWSVPAAGYGVPGHPDPLVVEGGTGFARKDIAHFEVRTSTGTTLVTVDT</sequence>